<name>A0ACC1U002_9AGAR</name>
<dbReference type="Proteomes" id="UP001163835">
    <property type="component" value="Unassembled WGS sequence"/>
</dbReference>
<dbReference type="EMBL" id="MU795113">
    <property type="protein sequence ID" value="KAJ3810233.1"/>
    <property type="molecule type" value="Genomic_DNA"/>
</dbReference>
<keyword evidence="2" id="KW-1185">Reference proteome</keyword>
<proteinExistence type="predicted"/>
<comment type="caution">
    <text evidence="1">The sequence shown here is derived from an EMBL/GenBank/DDBJ whole genome shotgun (WGS) entry which is preliminary data.</text>
</comment>
<protein>
    <submittedName>
        <fullName evidence="1">Uncharacterized protein</fullName>
    </submittedName>
</protein>
<reference evidence="1" key="1">
    <citation type="submission" date="2022-09" db="EMBL/GenBank/DDBJ databases">
        <title>A Global Phylogenomic Analysis of the Shiitake Genus Lentinula.</title>
        <authorList>
            <consortium name="DOE Joint Genome Institute"/>
            <person name="Sierra-Patev S."/>
            <person name="Min B."/>
            <person name="Naranjo-Ortiz M."/>
            <person name="Looney B."/>
            <person name="Konkel Z."/>
            <person name="Slot J.C."/>
            <person name="Sakamoto Y."/>
            <person name="Steenwyk J.L."/>
            <person name="Rokas A."/>
            <person name="Carro J."/>
            <person name="Camarero S."/>
            <person name="Ferreira P."/>
            <person name="Molpeceres G."/>
            <person name="Ruiz-Duenas F.J."/>
            <person name="Serrano A."/>
            <person name="Henrissat B."/>
            <person name="Drula E."/>
            <person name="Hughes K.W."/>
            <person name="Mata J.L."/>
            <person name="Ishikawa N.K."/>
            <person name="Vargas-Isla R."/>
            <person name="Ushijima S."/>
            <person name="Smith C.A."/>
            <person name="Ahrendt S."/>
            <person name="Andreopoulos W."/>
            <person name="He G."/>
            <person name="Labutti K."/>
            <person name="Lipzen A."/>
            <person name="Ng V."/>
            <person name="Riley R."/>
            <person name="Sandor L."/>
            <person name="Barry K."/>
            <person name="Martinez A.T."/>
            <person name="Xiao Y."/>
            <person name="Gibbons J.G."/>
            <person name="Terashima K."/>
            <person name="Grigoriev I.V."/>
            <person name="Hibbett D.S."/>
        </authorList>
    </citation>
    <scope>NUCLEOTIDE SEQUENCE</scope>
    <source>
        <strain evidence="1">TMI1499</strain>
    </source>
</reference>
<evidence type="ECO:0000313" key="2">
    <source>
        <dbReference type="Proteomes" id="UP001163835"/>
    </source>
</evidence>
<organism evidence="1 2">
    <name type="scientific">Lentinula aff. lateritia</name>
    <dbReference type="NCBI Taxonomy" id="2804960"/>
    <lineage>
        <taxon>Eukaryota</taxon>
        <taxon>Fungi</taxon>
        <taxon>Dikarya</taxon>
        <taxon>Basidiomycota</taxon>
        <taxon>Agaricomycotina</taxon>
        <taxon>Agaricomycetes</taxon>
        <taxon>Agaricomycetidae</taxon>
        <taxon>Agaricales</taxon>
        <taxon>Marasmiineae</taxon>
        <taxon>Omphalotaceae</taxon>
        <taxon>Lentinula</taxon>
    </lineage>
</organism>
<evidence type="ECO:0000313" key="1">
    <source>
        <dbReference type="EMBL" id="KAJ3810233.1"/>
    </source>
</evidence>
<sequence>MQATQGAHMKLLVDTTSSLQVLQYNLEVLSNKIRISGVQTLPKQMRCPGLKDINNGQRWKLNKGPCTHESTPPPVLTPEEGIPHRSPPQGTLKPFVRGRKHDHGTGGPPPGGSQYANINEQPRHCSHPPNPAAAPWKPEAPHYNKRRRNVDGTTRIAPSSSPIMSKKKTIQAYQEARAVGVGAPNGVREPKGRSQDGRIKVPVLVEQGGSLKEALKELAHWTMDIWGALKLVEGGGVLTRDA</sequence>
<gene>
    <name evidence="1" type="ORF">F5876DRAFT_65815</name>
</gene>
<accession>A0ACC1U002</accession>